<feature type="non-terminal residue" evidence="2">
    <location>
        <position position="112"/>
    </location>
</feature>
<keyword evidence="3" id="KW-1185">Reference proteome</keyword>
<proteinExistence type="predicted"/>
<reference evidence="2" key="1">
    <citation type="submission" date="2022-08" db="EMBL/GenBank/DDBJ databases">
        <authorList>
            <consortium name="DOE Joint Genome Institute"/>
            <person name="Min B."/>
            <person name="Riley R."/>
            <person name="Sierra-Patev S."/>
            <person name="Naranjo-Ortiz M."/>
            <person name="Looney B."/>
            <person name="Konkel Z."/>
            <person name="Slot J.C."/>
            <person name="Sakamoto Y."/>
            <person name="Steenwyk J.L."/>
            <person name="Rokas A."/>
            <person name="Carro J."/>
            <person name="Camarero S."/>
            <person name="Ferreira P."/>
            <person name="Molpeceres G."/>
            <person name="Ruiz-Duenas F.J."/>
            <person name="Serrano A."/>
            <person name="Henrissat B."/>
            <person name="Drula E."/>
            <person name="Hughes K.W."/>
            <person name="Mata J.L."/>
            <person name="Ishikawa N.K."/>
            <person name="Vargas-Isla R."/>
            <person name="Ushijima S."/>
            <person name="Smith C.A."/>
            <person name="Ahrendt S."/>
            <person name="Andreopoulos W."/>
            <person name="He G."/>
            <person name="Labutti K."/>
            <person name="Lipzen A."/>
            <person name="Ng V."/>
            <person name="Sandor L."/>
            <person name="Barry K."/>
            <person name="Martinez A.T."/>
            <person name="Xiao Y."/>
            <person name="Gibbons J.G."/>
            <person name="Terashima K."/>
            <person name="Hibbett D.S."/>
            <person name="Grigoriev I.V."/>
        </authorList>
    </citation>
    <scope>NUCLEOTIDE SEQUENCE</scope>
    <source>
        <strain evidence="2">TFB9207</strain>
    </source>
</reference>
<name>A0AA38UJ05_9AGAR</name>
<dbReference type="Proteomes" id="UP001163846">
    <property type="component" value="Unassembled WGS sequence"/>
</dbReference>
<feature type="transmembrane region" description="Helical" evidence="1">
    <location>
        <begin position="57"/>
        <end position="82"/>
    </location>
</feature>
<evidence type="ECO:0000256" key="1">
    <source>
        <dbReference type="SAM" id="Phobius"/>
    </source>
</evidence>
<protein>
    <submittedName>
        <fullName evidence="2">Uncharacterized protein</fullName>
    </submittedName>
</protein>
<gene>
    <name evidence="2" type="ORF">F5878DRAFT_604426</name>
</gene>
<sequence length="112" mass="12671">MRAASVKNIPRVKREALTTICSIHWAGHVTYTLYFPALLSISPKSRVSKAQASSLKVIAFIPFRWCGARWCFMGLWIMCLCASLKLDMGNRWGTSPHSLGCIFHSRWRAELA</sequence>
<organism evidence="2 3">
    <name type="scientific">Lentinula raphanica</name>
    <dbReference type="NCBI Taxonomy" id="153919"/>
    <lineage>
        <taxon>Eukaryota</taxon>
        <taxon>Fungi</taxon>
        <taxon>Dikarya</taxon>
        <taxon>Basidiomycota</taxon>
        <taxon>Agaricomycotina</taxon>
        <taxon>Agaricomycetes</taxon>
        <taxon>Agaricomycetidae</taxon>
        <taxon>Agaricales</taxon>
        <taxon>Marasmiineae</taxon>
        <taxon>Omphalotaceae</taxon>
        <taxon>Lentinula</taxon>
    </lineage>
</organism>
<evidence type="ECO:0000313" key="2">
    <source>
        <dbReference type="EMBL" id="KAJ3843537.1"/>
    </source>
</evidence>
<comment type="caution">
    <text evidence="2">The sequence shown here is derived from an EMBL/GenBank/DDBJ whole genome shotgun (WGS) entry which is preliminary data.</text>
</comment>
<dbReference type="AlphaFoldDB" id="A0AA38UJ05"/>
<dbReference type="EMBL" id="MU805973">
    <property type="protein sequence ID" value="KAJ3843537.1"/>
    <property type="molecule type" value="Genomic_DNA"/>
</dbReference>
<feature type="transmembrane region" description="Helical" evidence="1">
    <location>
        <begin position="16"/>
        <end position="37"/>
    </location>
</feature>
<keyword evidence="1" id="KW-0472">Membrane</keyword>
<accession>A0AA38UJ05</accession>
<evidence type="ECO:0000313" key="3">
    <source>
        <dbReference type="Proteomes" id="UP001163846"/>
    </source>
</evidence>
<keyword evidence="1" id="KW-0812">Transmembrane</keyword>
<keyword evidence="1" id="KW-1133">Transmembrane helix</keyword>